<keyword evidence="2" id="KW-0812">Transmembrane</keyword>
<dbReference type="EMBL" id="ML976056">
    <property type="protein sequence ID" value="KAF1940897.1"/>
    <property type="molecule type" value="Genomic_DNA"/>
</dbReference>
<gene>
    <name evidence="4" type="ORF">EJ02DRAFT_467052</name>
</gene>
<dbReference type="InterPro" id="IPR058257">
    <property type="entry name" value="CorA-like_dom"/>
</dbReference>
<feature type="coiled-coil region" evidence="1">
    <location>
        <begin position="386"/>
        <end position="439"/>
    </location>
</feature>
<evidence type="ECO:0000256" key="2">
    <source>
        <dbReference type="SAM" id="Phobius"/>
    </source>
</evidence>
<keyword evidence="2" id="KW-0472">Membrane</keyword>
<organism evidence="4 5">
    <name type="scientific">Clathrospora elynae</name>
    <dbReference type="NCBI Taxonomy" id="706981"/>
    <lineage>
        <taxon>Eukaryota</taxon>
        <taxon>Fungi</taxon>
        <taxon>Dikarya</taxon>
        <taxon>Ascomycota</taxon>
        <taxon>Pezizomycotina</taxon>
        <taxon>Dothideomycetes</taxon>
        <taxon>Pleosporomycetidae</taxon>
        <taxon>Pleosporales</taxon>
        <taxon>Diademaceae</taxon>
        <taxon>Clathrospora</taxon>
    </lineage>
</organism>
<sequence>MSHYFEQAIFHRVNSVTEEHYERTRVGIFEKDPELSTVEVRCLSEDGISTYRSTNDTNAAPDSCHLPKKEEANGGSVIHRSTVNVPCASCGKIRRNTLSVISSHICSASGSSTLRDDSQYLHVVPQTKPATWAIFDVDLNVFNRLLQSCGVFHKLKTFTVGFMMTNNETEMGPPAIEYALRSSTYRDCYDGFECAYIVRLMEYTNRPEKDPWSLRKFALYHKYRSDPQDWCSTWILIGASQRTEACLEDYRRGVNDFKSANPFELHIIFLDVAIAAWRPYLADLLIEIADLTSNAVAVIIEHEDHPNNFVTIELEDHQKLTQIGDTIADVLLCLDSTLDTIATLCKIYVTLPRFKKHTGAPKLESSVIDVAFDKLKAHVEYTRKKAEALQSKARNTRELISLLSEKQNGYNLNQQMTALQNIEKDASEENAMVRQLAEKSSQDSSSVKILTIIMLIYLPCTVVSSFYSTQFVHQDQPETDVFSMGYAQNAWLFFAVSIPLTFFTIMVWYMWVNFGRMLQACKLTDDNRRDVFIRHMQLPRLRKQRAGGARCPA</sequence>
<protein>
    <recommendedName>
        <fullName evidence="3">CorA-like transporter domain-containing protein</fullName>
    </recommendedName>
</protein>
<dbReference type="Pfam" id="PF26616">
    <property type="entry name" value="CorA-like"/>
    <property type="match status" value="1"/>
</dbReference>
<evidence type="ECO:0000313" key="5">
    <source>
        <dbReference type="Proteomes" id="UP000800038"/>
    </source>
</evidence>
<feature type="transmembrane region" description="Helical" evidence="2">
    <location>
        <begin position="490"/>
        <end position="512"/>
    </location>
</feature>
<dbReference type="Proteomes" id="UP000800038">
    <property type="component" value="Unassembled WGS sequence"/>
</dbReference>
<evidence type="ECO:0000259" key="3">
    <source>
        <dbReference type="Pfam" id="PF26616"/>
    </source>
</evidence>
<reference evidence="4" key="1">
    <citation type="journal article" date="2020" name="Stud. Mycol.">
        <title>101 Dothideomycetes genomes: a test case for predicting lifestyles and emergence of pathogens.</title>
        <authorList>
            <person name="Haridas S."/>
            <person name="Albert R."/>
            <person name="Binder M."/>
            <person name="Bloem J."/>
            <person name="Labutti K."/>
            <person name="Salamov A."/>
            <person name="Andreopoulos B."/>
            <person name="Baker S."/>
            <person name="Barry K."/>
            <person name="Bills G."/>
            <person name="Bluhm B."/>
            <person name="Cannon C."/>
            <person name="Castanera R."/>
            <person name="Culley D."/>
            <person name="Daum C."/>
            <person name="Ezra D."/>
            <person name="Gonzalez J."/>
            <person name="Henrissat B."/>
            <person name="Kuo A."/>
            <person name="Liang C."/>
            <person name="Lipzen A."/>
            <person name="Lutzoni F."/>
            <person name="Magnuson J."/>
            <person name="Mondo S."/>
            <person name="Nolan M."/>
            <person name="Ohm R."/>
            <person name="Pangilinan J."/>
            <person name="Park H.-J."/>
            <person name="Ramirez L."/>
            <person name="Alfaro M."/>
            <person name="Sun H."/>
            <person name="Tritt A."/>
            <person name="Yoshinaga Y."/>
            <person name="Zwiers L.-H."/>
            <person name="Turgeon B."/>
            <person name="Goodwin S."/>
            <person name="Spatafora J."/>
            <person name="Crous P."/>
            <person name="Grigoriev I."/>
        </authorList>
    </citation>
    <scope>NUCLEOTIDE SEQUENCE</scope>
    <source>
        <strain evidence="4">CBS 161.51</strain>
    </source>
</reference>
<accession>A0A6A5SUX8</accession>
<keyword evidence="2" id="KW-1133">Transmembrane helix</keyword>
<keyword evidence="5" id="KW-1185">Reference proteome</keyword>
<dbReference type="OrthoDB" id="5396681at2759"/>
<dbReference type="Gene3D" id="1.20.58.340">
    <property type="entry name" value="Magnesium transport protein CorA, transmembrane region"/>
    <property type="match status" value="1"/>
</dbReference>
<keyword evidence="1" id="KW-0175">Coiled coil</keyword>
<name>A0A6A5SUX8_9PLEO</name>
<proteinExistence type="predicted"/>
<evidence type="ECO:0000256" key="1">
    <source>
        <dbReference type="SAM" id="Coils"/>
    </source>
</evidence>
<dbReference type="AlphaFoldDB" id="A0A6A5SUX8"/>
<feature type="domain" description="CorA-like transporter" evidence="3">
    <location>
        <begin position="192"/>
        <end position="295"/>
    </location>
</feature>
<evidence type="ECO:0000313" key="4">
    <source>
        <dbReference type="EMBL" id="KAF1940897.1"/>
    </source>
</evidence>